<gene>
    <name evidence="1" type="ORF">PFLU3_16190</name>
</gene>
<name>A0A0D0THQ7_PSEFL</name>
<protein>
    <submittedName>
        <fullName evidence="1">Uncharacterized protein</fullName>
    </submittedName>
</protein>
<evidence type="ECO:0000313" key="1">
    <source>
        <dbReference type="EMBL" id="KIR22936.1"/>
    </source>
</evidence>
<reference evidence="1 2" key="1">
    <citation type="submission" date="2015-01" db="EMBL/GenBank/DDBJ databases">
        <title>Genome sequence of the beneficial rhizobacterium Pseudomonas fluorescens 2-79.</title>
        <authorList>
            <person name="Thuermer A."/>
            <person name="Daniel R."/>
        </authorList>
    </citation>
    <scope>NUCLEOTIDE SEQUENCE [LARGE SCALE GENOMIC DNA]</scope>
    <source>
        <strain evidence="1 2">2-79</strain>
    </source>
</reference>
<dbReference type="PATRIC" id="fig|294.125.peg.1665"/>
<dbReference type="EMBL" id="JXCQ01000010">
    <property type="protein sequence ID" value="KIR22936.1"/>
    <property type="molecule type" value="Genomic_DNA"/>
</dbReference>
<evidence type="ECO:0000313" key="2">
    <source>
        <dbReference type="Proteomes" id="UP000032210"/>
    </source>
</evidence>
<organism evidence="1 2">
    <name type="scientific">Pseudomonas fluorescens</name>
    <dbReference type="NCBI Taxonomy" id="294"/>
    <lineage>
        <taxon>Bacteria</taxon>
        <taxon>Pseudomonadati</taxon>
        <taxon>Pseudomonadota</taxon>
        <taxon>Gammaproteobacteria</taxon>
        <taxon>Pseudomonadales</taxon>
        <taxon>Pseudomonadaceae</taxon>
        <taxon>Pseudomonas</taxon>
    </lineage>
</organism>
<sequence length="58" mass="6492">MITYTDLEQTLLASVKELADHVSLLAEELETVTAQRDDLLELLESTVKFATQTIEALQ</sequence>
<comment type="caution">
    <text evidence="1">The sequence shown here is derived from an EMBL/GenBank/DDBJ whole genome shotgun (WGS) entry which is preliminary data.</text>
</comment>
<proteinExistence type="predicted"/>
<dbReference type="AlphaFoldDB" id="A0A0D0THQ7"/>
<dbReference type="Proteomes" id="UP000032210">
    <property type="component" value="Unassembled WGS sequence"/>
</dbReference>
<accession>A0A0D0THQ7</accession>